<feature type="transmembrane region" description="Helical" evidence="6">
    <location>
        <begin position="248"/>
        <end position="267"/>
    </location>
</feature>
<feature type="transmembrane region" description="Helical" evidence="6">
    <location>
        <begin position="105"/>
        <end position="124"/>
    </location>
</feature>
<evidence type="ECO:0000256" key="6">
    <source>
        <dbReference type="RuleBase" id="RU363041"/>
    </source>
</evidence>
<protein>
    <recommendedName>
        <fullName evidence="6">Probable membrane transporter protein</fullName>
    </recommendedName>
</protein>
<keyword evidence="8" id="KW-1185">Reference proteome</keyword>
<dbReference type="EMBL" id="FZOR01000013">
    <property type="protein sequence ID" value="SNS95933.1"/>
    <property type="molecule type" value="Genomic_DNA"/>
</dbReference>
<comment type="similarity">
    <text evidence="2 6">Belongs to the 4-toluene sulfonate uptake permease (TSUP) (TC 2.A.102) family.</text>
</comment>
<keyword evidence="4 6" id="KW-1133">Transmembrane helix</keyword>
<evidence type="ECO:0000256" key="3">
    <source>
        <dbReference type="ARBA" id="ARBA00022692"/>
    </source>
</evidence>
<dbReference type="Pfam" id="PF01925">
    <property type="entry name" value="TauE"/>
    <property type="match status" value="1"/>
</dbReference>
<evidence type="ECO:0000256" key="2">
    <source>
        <dbReference type="ARBA" id="ARBA00009142"/>
    </source>
</evidence>
<dbReference type="GO" id="GO:0005886">
    <property type="term" value="C:plasma membrane"/>
    <property type="evidence" value="ECO:0007669"/>
    <property type="project" value="UniProtKB-SubCell"/>
</dbReference>
<dbReference type="InterPro" id="IPR002781">
    <property type="entry name" value="TM_pro_TauE-like"/>
</dbReference>
<feature type="transmembrane region" description="Helical" evidence="6">
    <location>
        <begin position="48"/>
        <end position="68"/>
    </location>
</feature>
<name>A0A239ISA7_9ACTN</name>
<dbReference type="AlphaFoldDB" id="A0A239ISA7"/>
<evidence type="ECO:0000313" key="8">
    <source>
        <dbReference type="Proteomes" id="UP000198318"/>
    </source>
</evidence>
<evidence type="ECO:0000256" key="1">
    <source>
        <dbReference type="ARBA" id="ARBA00004141"/>
    </source>
</evidence>
<feature type="transmembrane region" description="Helical" evidence="6">
    <location>
        <begin position="80"/>
        <end position="99"/>
    </location>
</feature>
<keyword evidence="5 6" id="KW-0472">Membrane</keyword>
<sequence length="269" mass="25225">MAGVELAVAAALVVLAVAAGVGITAVGPGGVLITVGLVAFTDLTPAQVAGTALVTNIATGLAGTAVYTRSGQLRDPATRRTAVLLAAGALAGTPLGVAANGLVEGRMFGVLLGAFVALVAVLVLRRRPAAAADAVAGDAGPSDAGGAPGPAAIGAPAAVAVGTGVAAAGAMFGVGGPLLSVPLLVALGTPVLAALAAAQAQSVVIAGIGTAGYLAAGAVDWPLAALMGVPELAGVLAGWMIARAVPAAALKAALVVCLLALAPYVALHG</sequence>
<keyword evidence="3 6" id="KW-0812">Transmembrane</keyword>
<organism evidence="7 8">
    <name type="scientific">Actinomadura meyerae</name>
    <dbReference type="NCBI Taxonomy" id="240840"/>
    <lineage>
        <taxon>Bacteria</taxon>
        <taxon>Bacillati</taxon>
        <taxon>Actinomycetota</taxon>
        <taxon>Actinomycetes</taxon>
        <taxon>Streptosporangiales</taxon>
        <taxon>Thermomonosporaceae</taxon>
        <taxon>Actinomadura</taxon>
    </lineage>
</organism>
<dbReference type="Proteomes" id="UP000198318">
    <property type="component" value="Unassembled WGS sequence"/>
</dbReference>
<dbReference type="InterPro" id="IPR051598">
    <property type="entry name" value="TSUP/Inactive_protease-like"/>
</dbReference>
<dbReference type="PANTHER" id="PTHR43701:SF2">
    <property type="entry name" value="MEMBRANE TRANSPORTER PROTEIN YJNA-RELATED"/>
    <property type="match status" value="1"/>
</dbReference>
<reference evidence="7 8" key="1">
    <citation type="submission" date="2017-06" db="EMBL/GenBank/DDBJ databases">
        <authorList>
            <person name="Kim H.J."/>
            <person name="Triplett B.A."/>
        </authorList>
    </citation>
    <scope>NUCLEOTIDE SEQUENCE [LARGE SCALE GENOMIC DNA]</scope>
    <source>
        <strain evidence="7 8">DSM 44715</strain>
    </source>
</reference>
<evidence type="ECO:0000313" key="7">
    <source>
        <dbReference type="EMBL" id="SNS95933.1"/>
    </source>
</evidence>
<feature type="transmembrane region" description="Helical" evidence="6">
    <location>
        <begin position="191"/>
        <end position="216"/>
    </location>
</feature>
<evidence type="ECO:0000256" key="4">
    <source>
        <dbReference type="ARBA" id="ARBA00022989"/>
    </source>
</evidence>
<dbReference type="RefSeq" id="WP_089326718.1">
    <property type="nucleotide sequence ID" value="NZ_FZOR01000013.1"/>
</dbReference>
<proteinExistence type="inferred from homology"/>
<comment type="subcellular location">
    <subcellularLocation>
        <location evidence="6">Cell membrane</location>
        <topology evidence="6">Multi-pass membrane protein</topology>
    </subcellularLocation>
    <subcellularLocation>
        <location evidence="1">Membrane</location>
        <topology evidence="1">Multi-pass membrane protein</topology>
    </subcellularLocation>
</comment>
<dbReference type="OrthoDB" id="1523449at2"/>
<dbReference type="PANTHER" id="PTHR43701">
    <property type="entry name" value="MEMBRANE TRANSPORTER PROTEIN MJ0441-RELATED"/>
    <property type="match status" value="1"/>
</dbReference>
<keyword evidence="6" id="KW-1003">Cell membrane</keyword>
<gene>
    <name evidence="7" type="ORF">SAMN05443665_101326</name>
</gene>
<accession>A0A239ISA7</accession>
<evidence type="ECO:0000256" key="5">
    <source>
        <dbReference type="ARBA" id="ARBA00023136"/>
    </source>
</evidence>